<dbReference type="InterPro" id="IPR039376">
    <property type="entry name" value="Ferritin_CCC1_N"/>
</dbReference>
<keyword evidence="7" id="KW-1185">Reference proteome</keyword>
<organism evidence="6 7">
    <name type="scientific">Actinorugispora endophytica</name>
    <dbReference type="NCBI Taxonomy" id="1605990"/>
    <lineage>
        <taxon>Bacteria</taxon>
        <taxon>Bacillati</taxon>
        <taxon>Actinomycetota</taxon>
        <taxon>Actinomycetes</taxon>
        <taxon>Streptosporangiales</taxon>
        <taxon>Nocardiopsidaceae</taxon>
        <taxon>Actinorugispora</taxon>
    </lineage>
</organism>
<dbReference type="AlphaFoldDB" id="A0A4R6V4S3"/>
<keyword evidence="3 5" id="KW-1133">Transmembrane helix</keyword>
<feature type="transmembrane region" description="Helical" evidence="5">
    <location>
        <begin position="279"/>
        <end position="303"/>
    </location>
</feature>
<dbReference type="GO" id="GO:0012505">
    <property type="term" value="C:endomembrane system"/>
    <property type="evidence" value="ECO:0007669"/>
    <property type="project" value="UniProtKB-SubCell"/>
</dbReference>
<proteinExistence type="predicted"/>
<comment type="caution">
    <text evidence="6">The sequence shown here is derived from an EMBL/GenBank/DDBJ whole genome shotgun (WGS) entry which is preliminary data.</text>
</comment>
<dbReference type="InterPro" id="IPR008217">
    <property type="entry name" value="Ccc1_fam"/>
</dbReference>
<evidence type="ECO:0000313" key="7">
    <source>
        <dbReference type="Proteomes" id="UP000295281"/>
    </source>
</evidence>
<protein>
    <submittedName>
        <fullName evidence="6">VIT1/CCC1 family predicted Fe2+/Mn2+ transporter</fullName>
    </submittedName>
</protein>
<dbReference type="OrthoDB" id="9789677at2"/>
<evidence type="ECO:0000313" key="6">
    <source>
        <dbReference type="EMBL" id="TDQ53287.1"/>
    </source>
</evidence>
<feature type="transmembrane region" description="Helical" evidence="5">
    <location>
        <begin position="151"/>
        <end position="173"/>
    </location>
</feature>
<keyword evidence="2 5" id="KW-0812">Transmembrane</keyword>
<dbReference type="Pfam" id="PF01988">
    <property type="entry name" value="VIT1"/>
    <property type="match status" value="1"/>
</dbReference>
<evidence type="ECO:0000256" key="4">
    <source>
        <dbReference type="ARBA" id="ARBA00023136"/>
    </source>
</evidence>
<dbReference type="EMBL" id="SNYN01000004">
    <property type="protein sequence ID" value="TDQ53287.1"/>
    <property type="molecule type" value="Genomic_DNA"/>
</dbReference>
<dbReference type="CDD" id="cd01044">
    <property type="entry name" value="Ferritin_CCC1_N"/>
    <property type="match status" value="1"/>
</dbReference>
<evidence type="ECO:0000256" key="1">
    <source>
        <dbReference type="ARBA" id="ARBA00004127"/>
    </source>
</evidence>
<comment type="subcellular location">
    <subcellularLocation>
        <location evidence="1">Endomembrane system</location>
        <topology evidence="1">Multi-pass membrane protein</topology>
    </subcellularLocation>
</comment>
<gene>
    <name evidence="6" type="ORF">EV190_10476</name>
</gene>
<evidence type="ECO:0000256" key="5">
    <source>
        <dbReference type="SAM" id="Phobius"/>
    </source>
</evidence>
<feature type="transmembrane region" description="Helical" evidence="5">
    <location>
        <begin position="123"/>
        <end position="145"/>
    </location>
</feature>
<name>A0A4R6V4S3_9ACTN</name>
<dbReference type="GO" id="GO:0005384">
    <property type="term" value="F:manganese ion transmembrane transporter activity"/>
    <property type="evidence" value="ECO:0007669"/>
    <property type="project" value="InterPro"/>
</dbReference>
<feature type="transmembrane region" description="Helical" evidence="5">
    <location>
        <begin position="61"/>
        <end position="78"/>
    </location>
</feature>
<feature type="transmembrane region" description="Helical" evidence="5">
    <location>
        <begin position="252"/>
        <end position="273"/>
    </location>
</feature>
<keyword evidence="4 5" id="KW-0472">Membrane</keyword>
<dbReference type="PANTHER" id="PTHR31851">
    <property type="entry name" value="FE(2+)/MN(2+) TRANSPORTER PCL1"/>
    <property type="match status" value="1"/>
</dbReference>
<feature type="transmembrane region" description="Helical" evidence="5">
    <location>
        <begin position="315"/>
        <end position="336"/>
    </location>
</feature>
<dbReference type="Proteomes" id="UP000295281">
    <property type="component" value="Unassembled WGS sequence"/>
</dbReference>
<reference evidence="6 7" key="1">
    <citation type="submission" date="2019-03" db="EMBL/GenBank/DDBJ databases">
        <title>Genomic Encyclopedia of Type Strains, Phase IV (KMG-IV): sequencing the most valuable type-strain genomes for metagenomic binning, comparative biology and taxonomic classification.</title>
        <authorList>
            <person name="Goeker M."/>
        </authorList>
    </citation>
    <scope>NUCLEOTIDE SEQUENCE [LARGE SCALE GENOMIC DNA]</scope>
    <source>
        <strain evidence="6 7">DSM 46770</strain>
    </source>
</reference>
<dbReference type="RefSeq" id="WP_133740823.1">
    <property type="nucleotide sequence ID" value="NZ_SNYN01000004.1"/>
</dbReference>
<evidence type="ECO:0000256" key="2">
    <source>
        <dbReference type="ARBA" id="ARBA00022692"/>
    </source>
</evidence>
<sequence length="341" mass="35083">MLAEEREEVRVYRTLASRRDGEEREILLGLADAEERHVAHWEGLLGGDAGRPRRGTPRMRLLAFLARWLGWVFVLALMQQAESRARRDADVPPAMAADERVHAEVVRGLAARGRTRLSGTLRAAVFGVNDGLVSNIALVLGVIGGGAGTRAVLLTGLSGLLAGALSMAAGEFVSVSSQRELLAASASDETARDLVSELDVDANELALVYRARGMPADEARRHADAVLRRRSVPAAAAPGFEGFDVVGSGAGAALSSFLFFGAGAAVPVLPFLLGLEGAVAVVAAGTLTGAALMLVGGAVGVLSGAPPLRRALRQLAIGAAAAAATYLLGLAFGAAVDAAGR</sequence>
<dbReference type="GO" id="GO:0030026">
    <property type="term" value="P:intracellular manganese ion homeostasis"/>
    <property type="evidence" value="ECO:0007669"/>
    <property type="project" value="InterPro"/>
</dbReference>
<accession>A0A4R6V4S3</accession>
<dbReference type="InterPro" id="IPR009078">
    <property type="entry name" value="Ferritin-like_SF"/>
</dbReference>
<dbReference type="SUPFAM" id="SSF47240">
    <property type="entry name" value="Ferritin-like"/>
    <property type="match status" value="1"/>
</dbReference>
<evidence type="ECO:0000256" key="3">
    <source>
        <dbReference type="ARBA" id="ARBA00022989"/>
    </source>
</evidence>